<gene>
    <name evidence="10" type="ORF">PFISCL1PPCAC_10442</name>
</gene>
<evidence type="ECO:0000259" key="9">
    <source>
        <dbReference type="PROSITE" id="PS50157"/>
    </source>
</evidence>
<feature type="region of interest" description="Disordered" evidence="8">
    <location>
        <begin position="769"/>
        <end position="825"/>
    </location>
</feature>
<keyword evidence="2" id="KW-0479">Metal-binding</keyword>
<dbReference type="InterPro" id="IPR056436">
    <property type="entry name" value="Znf-C2H2_ZIC1-5/GLI1-3-like"/>
</dbReference>
<keyword evidence="11" id="KW-1185">Reference proteome</keyword>
<proteinExistence type="predicted"/>
<feature type="compositionally biased region" description="Low complexity" evidence="8">
    <location>
        <begin position="787"/>
        <end position="807"/>
    </location>
</feature>
<keyword evidence="3" id="KW-0677">Repeat</keyword>
<feature type="domain" description="C2H2-type" evidence="9">
    <location>
        <begin position="579"/>
        <end position="610"/>
    </location>
</feature>
<feature type="region of interest" description="Disordered" evidence="8">
    <location>
        <begin position="1136"/>
        <end position="1170"/>
    </location>
</feature>
<dbReference type="InterPro" id="IPR036236">
    <property type="entry name" value="Znf_C2H2_sf"/>
</dbReference>
<dbReference type="Proteomes" id="UP001432322">
    <property type="component" value="Unassembled WGS sequence"/>
</dbReference>
<dbReference type="FunFam" id="3.30.160.60:FF:000048">
    <property type="entry name" value="GLI family zinc finger 3"/>
    <property type="match status" value="1"/>
</dbReference>
<feature type="compositionally biased region" description="Polar residues" evidence="8">
    <location>
        <begin position="729"/>
        <end position="738"/>
    </location>
</feature>
<evidence type="ECO:0000256" key="2">
    <source>
        <dbReference type="ARBA" id="ARBA00022723"/>
    </source>
</evidence>
<feature type="region of interest" description="Disordered" evidence="8">
    <location>
        <begin position="1"/>
        <end position="69"/>
    </location>
</feature>
<feature type="domain" description="C2H2-type" evidence="9">
    <location>
        <begin position="672"/>
        <end position="702"/>
    </location>
</feature>
<feature type="non-terminal residue" evidence="10">
    <location>
        <position position="1"/>
    </location>
</feature>
<dbReference type="SUPFAM" id="SSF57667">
    <property type="entry name" value="beta-beta-alpha zinc fingers"/>
    <property type="match status" value="3"/>
</dbReference>
<dbReference type="Pfam" id="PF00096">
    <property type="entry name" value="zf-C2H2"/>
    <property type="match status" value="2"/>
</dbReference>
<dbReference type="Pfam" id="PF23561">
    <property type="entry name" value="zf-C2H2_15"/>
    <property type="match status" value="1"/>
</dbReference>
<feature type="compositionally biased region" description="Acidic residues" evidence="8">
    <location>
        <begin position="392"/>
        <end position="401"/>
    </location>
</feature>
<feature type="compositionally biased region" description="Polar residues" evidence="8">
    <location>
        <begin position="808"/>
        <end position="825"/>
    </location>
</feature>
<dbReference type="InterPro" id="IPR043359">
    <property type="entry name" value="GLI-like"/>
</dbReference>
<keyword evidence="6" id="KW-0539">Nucleus</keyword>
<dbReference type="PANTHER" id="PTHR45718">
    <property type="entry name" value="TRANSCRIPTIONAL ACTIVATOR CUBITUS INTERRUPTUS"/>
    <property type="match status" value="1"/>
</dbReference>
<protein>
    <recommendedName>
        <fullName evidence="9">C2H2-type domain-containing protein</fullName>
    </recommendedName>
</protein>
<dbReference type="GO" id="GO:0000978">
    <property type="term" value="F:RNA polymerase II cis-regulatory region sequence-specific DNA binding"/>
    <property type="evidence" value="ECO:0007669"/>
    <property type="project" value="TreeGrafter"/>
</dbReference>
<feature type="region of interest" description="Disordered" evidence="8">
    <location>
        <begin position="700"/>
        <end position="719"/>
    </location>
</feature>
<evidence type="ECO:0000256" key="4">
    <source>
        <dbReference type="ARBA" id="ARBA00022771"/>
    </source>
</evidence>
<feature type="domain" description="C2H2-type" evidence="9">
    <location>
        <begin position="611"/>
        <end position="640"/>
    </location>
</feature>
<evidence type="ECO:0000256" key="1">
    <source>
        <dbReference type="ARBA" id="ARBA00004123"/>
    </source>
</evidence>
<feature type="region of interest" description="Disordered" evidence="8">
    <location>
        <begin position="858"/>
        <end position="880"/>
    </location>
</feature>
<organism evidence="10 11">
    <name type="scientific">Pristionchus fissidentatus</name>
    <dbReference type="NCBI Taxonomy" id="1538716"/>
    <lineage>
        <taxon>Eukaryota</taxon>
        <taxon>Metazoa</taxon>
        <taxon>Ecdysozoa</taxon>
        <taxon>Nematoda</taxon>
        <taxon>Chromadorea</taxon>
        <taxon>Rhabditida</taxon>
        <taxon>Rhabditina</taxon>
        <taxon>Diplogasteromorpha</taxon>
        <taxon>Diplogasteroidea</taxon>
        <taxon>Neodiplogasteridae</taxon>
        <taxon>Pristionchus</taxon>
    </lineage>
</organism>
<dbReference type="GO" id="GO:0000981">
    <property type="term" value="F:DNA-binding transcription factor activity, RNA polymerase II-specific"/>
    <property type="evidence" value="ECO:0007669"/>
    <property type="project" value="TreeGrafter"/>
</dbReference>
<feature type="compositionally biased region" description="Polar residues" evidence="8">
    <location>
        <begin position="57"/>
        <end position="69"/>
    </location>
</feature>
<comment type="caution">
    <text evidence="10">The sequence shown here is derived from an EMBL/GenBank/DDBJ whole genome shotgun (WGS) entry which is preliminary data.</text>
</comment>
<accession>A0AAV5VHL1</accession>
<feature type="compositionally biased region" description="Basic and acidic residues" evidence="8">
    <location>
        <begin position="865"/>
        <end position="880"/>
    </location>
</feature>
<keyword evidence="5" id="KW-0862">Zinc</keyword>
<dbReference type="EMBL" id="BTSY01000003">
    <property type="protein sequence ID" value="GMT19145.1"/>
    <property type="molecule type" value="Genomic_DNA"/>
</dbReference>
<evidence type="ECO:0000256" key="7">
    <source>
        <dbReference type="PROSITE-ProRule" id="PRU00042"/>
    </source>
</evidence>
<sequence>PPLPSLPSHSHRSPLMESSPQGGKRNGSSPKKAAKKQQSKTLFRDPKQELSSEDIPMSSSQSIGSPESLSTLGWNTGEIANVLLGLFATEGRSPTESKQLIAYVMDALNGGGTRNGNTNDHMTSLLSSPLADSSTINANLMAAMVAHQSMIRMQPQPTTQQFNPHFGLISAPPPPPQSRPFHYGVPPIPSSSHLIPPQFVEPIGRPHVEVADLRHISDYLLTTSVKLGQRIKPIQLVVIHQNVLSQNENGEQLDFCSAFYMFVIANKETQPQYEWFRELMLHTIQTFLPNSMVMYLKALPMGMPVPPYLARPGGGANDFITTPSPCPSGRPFQKRFEEYIDSGFNHMLERLEKKGKIVQPCQWDEYWDREDEDDDGSNEESLAIAPPLDSIGMEEMEDGEERETVTSPSKTDGGTIPPTLSPHSLKEKEEERDEEMEMMDTKIEECENELTTADEVIAQVACSPPRDALYNGGGGPQMVNKNIVHAKVGRPRGRPLGSTKKIGMLGGTMSAKQKMDIRFREIDYRRRLDNGSGGSSEDIDVETLETLYCKWQHCNQCYSTQKSLVEHVFHHHIQHEKDYKCMWAGCEREDPFRAQYMLVVHVRRHTGEKPNVCTYEDCDKSYSRLENLKTHMRTHTGERPYQCEFPNCAKAFSNASDRAKHQNRTHSDSKPYECTMSDCNKSYTDPSSLRKHIKTVHGDEAYETTKKNKPALPPGRRRHKLPIATQIQLGQLVSSMKGQPNKYYNPERYDAERRRQDERDRLCRGILPCIQQTNGNNGGRGGGGGSTTNSPSGSTSSNGSSGRPASSPESYGSPSDPSKPKSNFSVEGRILHKQMLLRGRNVEMKYYHSMRGVRPAVGHANEGIEGEREERSQEERREEERLEEQMGHANFMNYAHSGIGRMVQLGVAPVDIEGARDNYDGMMQDDEMFTRMENSDGTFDGSLMALSPPSINRPVTRGRRIAVKDISMDATVEQIRELGMGEDGTAEMHQVPIGIDGHYHQMVVEDEETNYTQSNNGGMYQSMDDDDDENNQDVVNYNQLGGHYAPVPPSQMPSTMVDDTGILVDGSGRLVELEVHPSDLSDAISSPPPTWSGEEELMQIVSPPGVLEEEERGRRERFTHQDGEITVLTDSAENFLQKEEEERERKRREMVDTKNPTYLIRLDDASEVES</sequence>
<feature type="region of interest" description="Disordered" evidence="8">
    <location>
        <begin position="368"/>
        <end position="436"/>
    </location>
</feature>
<dbReference type="PROSITE" id="PS00028">
    <property type="entry name" value="ZINC_FINGER_C2H2_1"/>
    <property type="match status" value="4"/>
</dbReference>
<evidence type="ECO:0000256" key="5">
    <source>
        <dbReference type="ARBA" id="ARBA00022833"/>
    </source>
</evidence>
<feature type="compositionally biased region" description="Acidic residues" evidence="8">
    <location>
        <begin position="368"/>
        <end position="378"/>
    </location>
</feature>
<dbReference type="AlphaFoldDB" id="A0AAV5VHL1"/>
<dbReference type="FunFam" id="3.30.160.60:FF:000031">
    <property type="entry name" value="GLI family zinc finger 3"/>
    <property type="match status" value="1"/>
</dbReference>
<evidence type="ECO:0000256" key="8">
    <source>
        <dbReference type="SAM" id="MobiDB-lite"/>
    </source>
</evidence>
<feature type="region of interest" description="Disordered" evidence="8">
    <location>
        <begin position="729"/>
        <end position="757"/>
    </location>
</feature>
<feature type="compositionally biased region" description="Basic and acidic residues" evidence="8">
    <location>
        <begin position="1136"/>
        <end position="1152"/>
    </location>
</feature>
<name>A0AAV5VHL1_9BILA</name>
<dbReference type="FunFam" id="3.30.160.60:FF:000036">
    <property type="entry name" value="GLI family zinc finger 3"/>
    <property type="match status" value="1"/>
</dbReference>
<reference evidence="10" key="1">
    <citation type="submission" date="2023-10" db="EMBL/GenBank/DDBJ databases">
        <title>Genome assembly of Pristionchus species.</title>
        <authorList>
            <person name="Yoshida K."/>
            <person name="Sommer R.J."/>
        </authorList>
    </citation>
    <scope>NUCLEOTIDE SEQUENCE</scope>
    <source>
        <strain evidence="10">RS5133</strain>
    </source>
</reference>
<evidence type="ECO:0000256" key="3">
    <source>
        <dbReference type="ARBA" id="ARBA00022737"/>
    </source>
</evidence>
<evidence type="ECO:0000313" key="10">
    <source>
        <dbReference type="EMBL" id="GMT19145.1"/>
    </source>
</evidence>
<dbReference type="GO" id="GO:0005634">
    <property type="term" value="C:nucleus"/>
    <property type="evidence" value="ECO:0007669"/>
    <property type="project" value="UniProtKB-SubCell"/>
</dbReference>
<dbReference type="SMART" id="SM00355">
    <property type="entry name" value="ZnF_C2H2"/>
    <property type="match status" value="5"/>
</dbReference>
<dbReference type="InterPro" id="IPR013087">
    <property type="entry name" value="Znf_C2H2_type"/>
</dbReference>
<keyword evidence="4 7" id="KW-0863">Zinc-finger</keyword>
<evidence type="ECO:0000313" key="11">
    <source>
        <dbReference type="Proteomes" id="UP001432322"/>
    </source>
</evidence>
<feature type="compositionally biased region" description="Gly residues" evidence="8">
    <location>
        <begin position="776"/>
        <end position="786"/>
    </location>
</feature>
<comment type="subcellular location">
    <subcellularLocation>
        <location evidence="1">Nucleus</location>
    </subcellularLocation>
</comment>
<dbReference type="PANTHER" id="PTHR45718:SF4">
    <property type="entry name" value="TRANSCRIPTIONAL ACTIVATOR CUBITUS INTERRUPTUS"/>
    <property type="match status" value="1"/>
</dbReference>
<dbReference type="Gene3D" id="3.30.160.60">
    <property type="entry name" value="Classic Zinc Finger"/>
    <property type="match status" value="4"/>
</dbReference>
<evidence type="ECO:0000256" key="6">
    <source>
        <dbReference type="ARBA" id="ARBA00023242"/>
    </source>
</evidence>
<dbReference type="GO" id="GO:0140297">
    <property type="term" value="F:DNA-binding transcription factor binding"/>
    <property type="evidence" value="ECO:0007669"/>
    <property type="project" value="UniProtKB-ARBA"/>
</dbReference>
<dbReference type="PROSITE" id="PS50157">
    <property type="entry name" value="ZINC_FINGER_C2H2_2"/>
    <property type="match status" value="4"/>
</dbReference>
<feature type="domain" description="C2H2-type" evidence="9">
    <location>
        <begin position="641"/>
        <end position="671"/>
    </location>
</feature>
<dbReference type="GO" id="GO:0008270">
    <property type="term" value="F:zinc ion binding"/>
    <property type="evidence" value="ECO:0007669"/>
    <property type="project" value="UniProtKB-KW"/>
</dbReference>
<feature type="compositionally biased region" description="Basic and acidic residues" evidence="8">
    <location>
        <begin position="745"/>
        <end position="757"/>
    </location>
</feature>